<comment type="caution">
    <text evidence="1">The sequence shown here is derived from an EMBL/GenBank/DDBJ whole genome shotgun (WGS) entry which is preliminary data.</text>
</comment>
<dbReference type="EMBL" id="JACJII010000001">
    <property type="protein sequence ID" value="MBA9001997.1"/>
    <property type="molecule type" value="Genomic_DNA"/>
</dbReference>
<dbReference type="Proteomes" id="UP000539313">
    <property type="component" value="Unassembled WGS sequence"/>
</dbReference>
<name>A0A7W3R6V8_9ACTN</name>
<accession>A0A7W3R6V8</accession>
<evidence type="ECO:0000313" key="2">
    <source>
        <dbReference type="Proteomes" id="UP000539313"/>
    </source>
</evidence>
<evidence type="ECO:0000313" key="1">
    <source>
        <dbReference type="EMBL" id="MBA9001997.1"/>
    </source>
</evidence>
<protein>
    <submittedName>
        <fullName evidence="1">Uncharacterized protein</fullName>
    </submittedName>
</protein>
<dbReference type="RefSeq" id="WP_182704162.1">
    <property type="nucleotide sequence ID" value="NZ_JACJII010000001.1"/>
</dbReference>
<proteinExistence type="predicted"/>
<sequence length="78" mass="7876">MSGYRVHAAPAGVTCDAGSHGGEPVSAAVVTADGSAWCRGCWREILAAMTQDGQRVTYTTAARTALGLDTPHAEGTGA</sequence>
<organism evidence="1 2">
    <name type="scientific">Thermomonospora cellulosilytica</name>
    <dbReference type="NCBI Taxonomy" id="1411118"/>
    <lineage>
        <taxon>Bacteria</taxon>
        <taxon>Bacillati</taxon>
        <taxon>Actinomycetota</taxon>
        <taxon>Actinomycetes</taxon>
        <taxon>Streptosporangiales</taxon>
        <taxon>Thermomonosporaceae</taxon>
        <taxon>Thermomonospora</taxon>
    </lineage>
</organism>
<keyword evidence="2" id="KW-1185">Reference proteome</keyword>
<dbReference type="AlphaFoldDB" id="A0A7W3R6V8"/>
<reference evidence="1 2" key="1">
    <citation type="submission" date="2020-08" db="EMBL/GenBank/DDBJ databases">
        <title>Sequencing the genomes of 1000 actinobacteria strains.</title>
        <authorList>
            <person name="Klenk H.-P."/>
        </authorList>
    </citation>
    <scope>NUCLEOTIDE SEQUENCE [LARGE SCALE GENOMIC DNA]</scope>
    <source>
        <strain evidence="1 2">DSM 45823</strain>
    </source>
</reference>
<gene>
    <name evidence="1" type="ORF">HNR21_000879</name>
</gene>